<proteinExistence type="inferred from homology"/>
<keyword evidence="3 5" id="KW-0808">Transferase</keyword>
<dbReference type="RefSeq" id="WP_132251448.1">
    <property type="nucleotide sequence ID" value="NZ_SMAL01000003.1"/>
</dbReference>
<accession>A0A4V2V0E7</accession>
<evidence type="ECO:0000256" key="2">
    <source>
        <dbReference type="ARBA" id="ARBA00022603"/>
    </source>
</evidence>
<dbReference type="PANTHER" id="PTHR44942">
    <property type="entry name" value="METHYLTRANSF_11 DOMAIN-CONTAINING PROTEIN"/>
    <property type="match status" value="1"/>
</dbReference>
<evidence type="ECO:0000313" key="6">
    <source>
        <dbReference type="Proteomes" id="UP000294902"/>
    </source>
</evidence>
<dbReference type="InterPro" id="IPR051052">
    <property type="entry name" value="Diverse_substrate_MTase"/>
</dbReference>
<dbReference type="OrthoDB" id="9797252at2"/>
<evidence type="ECO:0000259" key="4">
    <source>
        <dbReference type="Pfam" id="PF08241"/>
    </source>
</evidence>
<sequence>MKRQMTFNEDVKNYDRFRPTYTKELFDNIIHYSSLDKTKEALEIGIGTGQATTPILQTGCSLTAIELGDNLASYCENKFREYDNFTIHNTSFEDYHYAPNSVGLIYSGTAFHWIPEEIGYTKVFDMLKRGGTLALFWNRPSIKKDSTIYNEIQLIYKKYSPTYEPPVEDKQDKYNRIMESIRKYGFVDLQFKLIHQTRSFNAEDYISLLNTYSDHRVMPKDIRLAFEEEMRATINKHGGVLTIYDTMDLYLAKKP</sequence>
<dbReference type="CDD" id="cd02440">
    <property type="entry name" value="AdoMet_MTases"/>
    <property type="match status" value="1"/>
</dbReference>
<organism evidence="5 6">
    <name type="scientific">Natranaerovirga pectinivora</name>
    <dbReference type="NCBI Taxonomy" id="682400"/>
    <lineage>
        <taxon>Bacteria</taxon>
        <taxon>Bacillati</taxon>
        <taxon>Bacillota</taxon>
        <taxon>Clostridia</taxon>
        <taxon>Lachnospirales</taxon>
        <taxon>Natranaerovirgaceae</taxon>
        <taxon>Natranaerovirga</taxon>
    </lineage>
</organism>
<name>A0A4V2V0E7_9FIRM</name>
<feature type="domain" description="Methyltransferase type 11" evidence="4">
    <location>
        <begin position="42"/>
        <end position="134"/>
    </location>
</feature>
<comment type="caution">
    <text evidence="5">The sequence shown here is derived from an EMBL/GenBank/DDBJ whole genome shotgun (WGS) entry which is preliminary data.</text>
</comment>
<dbReference type="InterPro" id="IPR013216">
    <property type="entry name" value="Methyltransf_11"/>
</dbReference>
<evidence type="ECO:0000313" key="5">
    <source>
        <dbReference type="EMBL" id="TCT15610.1"/>
    </source>
</evidence>
<dbReference type="AlphaFoldDB" id="A0A4V2V0E7"/>
<dbReference type="Proteomes" id="UP000294902">
    <property type="component" value="Unassembled WGS sequence"/>
</dbReference>
<dbReference type="PANTHER" id="PTHR44942:SF4">
    <property type="entry name" value="METHYLTRANSFERASE TYPE 11 DOMAIN-CONTAINING PROTEIN"/>
    <property type="match status" value="1"/>
</dbReference>
<gene>
    <name evidence="5" type="ORF">EDC18_103318</name>
</gene>
<reference evidence="5 6" key="1">
    <citation type="submission" date="2019-03" db="EMBL/GenBank/DDBJ databases">
        <title>Genomic Encyclopedia of Type Strains, Phase IV (KMG-IV): sequencing the most valuable type-strain genomes for metagenomic binning, comparative biology and taxonomic classification.</title>
        <authorList>
            <person name="Goeker M."/>
        </authorList>
    </citation>
    <scope>NUCLEOTIDE SEQUENCE [LARGE SCALE GENOMIC DNA]</scope>
    <source>
        <strain evidence="5 6">DSM 24629</strain>
    </source>
</reference>
<dbReference type="InterPro" id="IPR029063">
    <property type="entry name" value="SAM-dependent_MTases_sf"/>
</dbReference>
<dbReference type="GO" id="GO:0008757">
    <property type="term" value="F:S-adenosylmethionine-dependent methyltransferase activity"/>
    <property type="evidence" value="ECO:0007669"/>
    <property type="project" value="InterPro"/>
</dbReference>
<keyword evidence="2 5" id="KW-0489">Methyltransferase</keyword>
<dbReference type="EMBL" id="SMAL01000003">
    <property type="protein sequence ID" value="TCT15610.1"/>
    <property type="molecule type" value="Genomic_DNA"/>
</dbReference>
<dbReference type="Pfam" id="PF08241">
    <property type="entry name" value="Methyltransf_11"/>
    <property type="match status" value="1"/>
</dbReference>
<keyword evidence="6" id="KW-1185">Reference proteome</keyword>
<evidence type="ECO:0000256" key="1">
    <source>
        <dbReference type="ARBA" id="ARBA00008361"/>
    </source>
</evidence>
<dbReference type="Gene3D" id="3.40.50.150">
    <property type="entry name" value="Vaccinia Virus protein VP39"/>
    <property type="match status" value="1"/>
</dbReference>
<evidence type="ECO:0000256" key="3">
    <source>
        <dbReference type="ARBA" id="ARBA00022679"/>
    </source>
</evidence>
<protein>
    <submittedName>
        <fullName evidence="5">Methyltransferase family protein</fullName>
    </submittedName>
</protein>
<comment type="similarity">
    <text evidence="1">Belongs to the methyltransferase superfamily.</text>
</comment>
<dbReference type="GO" id="GO:0032259">
    <property type="term" value="P:methylation"/>
    <property type="evidence" value="ECO:0007669"/>
    <property type="project" value="UniProtKB-KW"/>
</dbReference>
<dbReference type="SUPFAM" id="SSF53335">
    <property type="entry name" value="S-adenosyl-L-methionine-dependent methyltransferases"/>
    <property type="match status" value="1"/>
</dbReference>